<keyword evidence="3" id="KW-0731">Sigma factor</keyword>
<keyword evidence="8" id="KW-1185">Reference proteome</keyword>
<dbReference type="NCBIfam" id="TIGR02937">
    <property type="entry name" value="sigma70-ECF"/>
    <property type="match status" value="1"/>
</dbReference>
<dbReference type="InterPro" id="IPR007627">
    <property type="entry name" value="RNA_pol_sigma70_r2"/>
</dbReference>
<evidence type="ECO:0000256" key="4">
    <source>
        <dbReference type="ARBA" id="ARBA00023163"/>
    </source>
</evidence>
<reference evidence="7" key="1">
    <citation type="submission" date="2023-07" db="EMBL/GenBank/DDBJ databases">
        <title>Two novel species in the genus Flavivirga.</title>
        <authorList>
            <person name="Kwon K."/>
        </authorList>
    </citation>
    <scope>NUCLEOTIDE SEQUENCE</scope>
    <source>
        <strain evidence="7">KCTC 52353</strain>
    </source>
</reference>
<evidence type="ECO:0000256" key="2">
    <source>
        <dbReference type="ARBA" id="ARBA00023015"/>
    </source>
</evidence>
<dbReference type="NCBIfam" id="TIGR02985">
    <property type="entry name" value="Sig70_bacteroi1"/>
    <property type="match status" value="1"/>
</dbReference>
<comment type="caution">
    <text evidence="7">The sequence shown here is derived from an EMBL/GenBank/DDBJ whole genome shotgun (WGS) entry which is preliminary data.</text>
</comment>
<sequence length="195" mass="23184">MNYKNEKLLIEHLKKGEQKAFIYIVDNYNQRLFGYALSLTNDLAMAQDIIQNVFLRTWERRKKIDIKTSLQNYLFKSVHNEFLNQYKKNQSAMLLEQKYFDALEKTTESYENNIFEKIIERVKKEIETLPPKCKEVFLLSRKDGLTNIEISDYLNISIKTVEAHITKAFSILRKTFSEKVDGILFLLFEKKHART</sequence>
<dbReference type="InterPro" id="IPR014327">
    <property type="entry name" value="RNA_pol_sigma70_bacteroid"/>
</dbReference>
<dbReference type="PANTHER" id="PTHR43133:SF46">
    <property type="entry name" value="RNA POLYMERASE SIGMA-70 FACTOR ECF SUBFAMILY"/>
    <property type="match status" value="1"/>
</dbReference>
<dbReference type="Pfam" id="PF04542">
    <property type="entry name" value="Sigma70_r2"/>
    <property type="match status" value="1"/>
</dbReference>
<dbReference type="EMBL" id="JAUOEK010000050">
    <property type="protein sequence ID" value="MDO5968750.1"/>
    <property type="molecule type" value="Genomic_DNA"/>
</dbReference>
<evidence type="ECO:0000259" key="6">
    <source>
        <dbReference type="Pfam" id="PF08281"/>
    </source>
</evidence>
<proteinExistence type="inferred from homology"/>
<organism evidence="7 8">
    <name type="scientific">Flavivirga aquimarina</name>
    <dbReference type="NCBI Taxonomy" id="2027862"/>
    <lineage>
        <taxon>Bacteria</taxon>
        <taxon>Pseudomonadati</taxon>
        <taxon>Bacteroidota</taxon>
        <taxon>Flavobacteriia</taxon>
        <taxon>Flavobacteriales</taxon>
        <taxon>Flavobacteriaceae</taxon>
        <taxon>Flavivirga</taxon>
    </lineage>
</organism>
<dbReference type="PANTHER" id="PTHR43133">
    <property type="entry name" value="RNA POLYMERASE ECF-TYPE SIGMA FACTO"/>
    <property type="match status" value="1"/>
</dbReference>
<feature type="domain" description="RNA polymerase sigma factor 70 region 4 type 2" evidence="6">
    <location>
        <begin position="121"/>
        <end position="168"/>
    </location>
</feature>
<dbReference type="Proteomes" id="UP001176883">
    <property type="component" value="Unassembled WGS sequence"/>
</dbReference>
<dbReference type="SUPFAM" id="SSF88659">
    <property type="entry name" value="Sigma3 and sigma4 domains of RNA polymerase sigma factors"/>
    <property type="match status" value="1"/>
</dbReference>
<evidence type="ECO:0000313" key="8">
    <source>
        <dbReference type="Proteomes" id="UP001176883"/>
    </source>
</evidence>
<evidence type="ECO:0000259" key="5">
    <source>
        <dbReference type="Pfam" id="PF04542"/>
    </source>
</evidence>
<feature type="domain" description="RNA polymerase sigma-70 region 2" evidence="5">
    <location>
        <begin position="25"/>
        <end position="90"/>
    </location>
</feature>
<keyword evidence="4" id="KW-0804">Transcription</keyword>
<dbReference type="Gene3D" id="1.10.10.10">
    <property type="entry name" value="Winged helix-like DNA-binding domain superfamily/Winged helix DNA-binding domain"/>
    <property type="match status" value="1"/>
</dbReference>
<comment type="similarity">
    <text evidence="1">Belongs to the sigma-70 factor family. ECF subfamily.</text>
</comment>
<dbReference type="Gene3D" id="1.10.1740.10">
    <property type="match status" value="1"/>
</dbReference>
<dbReference type="InterPro" id="IPR013325">
    <property type="entry name" value="RNA_pol_sigma_r2"/>
</dbReference>
<protein>
    <submittedName>
        <fullName evidence="7">RNA polymerase sigma-70 factor</fullName>
    </submittedName>
</protein>
<dbReference type="InterPro" id="IPR013249">
    <property type="entry name" value="RNA_pol_sigma70_r4_t2"/>
</dbReference>
<name>A0ABT8W6L6_9FLAO</name>
<dbReference type="SUPFAM" id="SSF88946">
    <property type="entry name" value="Sigma2 domain of RNA polymerase sigma factors"/>
    <property type="match status" value="1"/>
</dbReference>
<evidence type="ECO:0000313" key="7">
    <source>
        <dbReference type="EMBL" id="MDO5968750.1"/>
    </source>
</evidence>
<accession>A0ABT8W6L6</accession>
<evidence type="ECO:0000256" key="1">
    <source>
        <dbReference type="ARBA" id="ARBA00010641"/>
    </source>
</evidence>
<dbReference type="InterPro" id="IPR013324">
    <property type="entry name" value="RNA_pol_sigma_r3/r4-like"/>
</dbReference>
<dbReference type="InterPro" id="IPR036388">
    <property type="entry name" value="WH-like_DNA-bd_sf"/>
</dbReference>
<dbReference type="InterPro" id="IPR039425">
    <property type="entry name" value="RNA_pol_sigma-70-like"/>
</dbReference>
<gene>
    <name evidence="7" type="ORF">Q4Q35_02935</name>
</gene>
<dbReference type="RefSeq" id="WP_303276428.1">
    <property type="nucleotide sequence ID" value="NZ_JAUOEK010000050.1"/>
</dbReference>
<evidence type="ECO:0000256" key="3">
    <source>
        <dbReference type="ARBA" id="ARBA00023082"/>
    </source>
</evidence>
<keyword evidence="2" id="KW-0805">Transcription regulation</keyword>
<dbReference type="Pfam" id="PF08281">
    <property type="entry name" value="Sigma70_r4_2"/>
    <property type="match status" value="1"/>
</dbReference>
<dbReference type="InterPro" id="IPR014284">
    <property type="entry name" value="RNA_pol_sigma-70_dom"/>
</dbReference>